<evidence type="ECO:0000259" key="2">
    <source>
        <dbReference type="Pfam" id="PF24842"/>
    </source>
</evidence>
<dbReference type="PANTHER" id="PTHR12555:SF13">
    <property type="entry name" value="UBIQUITIN RECOGNITION FACTOR IN ER-ASSOCIATED DEGRADATION PROTEIN 1"/>
    <property type="match status" value="1"/>
</dbReference>
<dbReference type="AlphaFoldDB" id="A0ABD3M857"/>
<evidence type="ECO:0000313" key="4">
    <source>
        <dbReference type="Proteomes" id="UP001530293"/>
    </source>
</evidence>
<dbReference type="Gene3D" id="2.40.40.50">
    <property type="entry name" value="Ubiquitin fusion degradation protein UFD1, N-terminal domain"/>
    <property type="match status" value="1"/>
</dbReference>
<keyword evidence="1" id="KW-0732">Signal</keyword>
<dbReference type="InterPro" id="IPR004854">
    <property type="entry name" value="Ufd1-like"/>
</dbReference>
<name>A0ABD3M857_9STRA</name>
<accession>A0ABD3M857</accession>
<sequence>MTKMRHPMMFNPLVVVLLLLLLQSTAAPTAAAAAASTAAASSSSSSSSPFHYDATTRYPTPNLSYLRREGLLPYLRRKWDRAQYLALLEQAVEDHNAEHVATTSSSSSSSSVVDSLSYRRCLVLPLDAKLFDPPMGVFSHGHVDTGDKMSLPKNFWNAIIASKAEVPWLFEVCRVEGVTSWNNNNYNMLPRAVFDKMMGMGGPYANAAAAATGQKQQQNPLPLSRAIGGAIDFRSPNNYAFLPKWMFTSMGLRPFDVVDIRLVTTTPPGSSVKLRPHNSSFLKITNHQAVLETELKHYSALTRGSIIPFDYRGERHYFDVVDLRCAPRGERVPMVKVQDCDIAAEFVRSRDELKKIMAEKRKKQKQKQTRDE</sequence>
<keyword evidence="4" id="KW-1185">Reference proteome</keyword>
<dbReference type="Proteomes" id="UP001530293">
    <property type="component" value="Unassembled WGS sequence"/>
</dbReference>
<organism evidence="3 4">
    <name type="scientific">Discostella pseudostelligera</name>
    <dbReference type="NCBI Taxonomy" id="259834"/>
    <lineage>
        <taxon>Eukaryota</taxon>
        <taxon>Sar</taxon>
        <taxon>Stramenopiles</taxon>
        <taxon>Ochrophyta</taxon>
        <taxon>Bacillariophyta</taxon>
        <taxon>Coscinodiscophyceae</taxon>
        <taxon>Thalassiosirophycidae</taxon>
        <taxon>Stephanodiscales</taxon>
        <taxon>Stephanodiscaceae</taxon>
        <taxon>Discostella</taxon>
    </lineage>
</organism>
<feature type="domain" description="Ubiquitin fusion degradation protein UFD1 N-terminal subdomain 2" evidence="2">
    <location>
        <begin position="269"/>
        <end position="347"/>
    </location>
</feature>
<reference evidence="3 4" key="1">
    <citation type="submission" date="2024-10" db="EMBL/GenBank/DDBJ databases">
        <title>Updated reference genomes for cyclostephanoid diatoms.</title>
        <authorList>
            <person name="Roberts W.R."/>
            <person name="Alverson A.J."/>
        </authorList>
    </citation>
    <scope>NUCLEOTIDE SEQUENCE [LARGE SCALE GENOMIC DNA]</scope>
    <source>
        <strain evidence="3 4">AJA232-27</strain>
    </source>
</reference>
<comment type="caution">
    <text evidence="3">The sequence shown here is derived from an EMBL/GenBank/DDBJ whole genome shotgun (WGS) entry which is preliminary data.</text>
</comment>
<dbReference type="InterPro" id="IPR055418">
    <property type="entry name" value="UFD1_N2"/>
</dbReference>
<dbReference type="EMBL" id="JALLBG020000190">
    <property type="protein sequence ID" value="KAL3760231.1"/>
    <property type="molecule type" value="Genomic_DNA"/>
</dbReference>
<protein>
    <recommendedName>
        <fullName evidence="2">Ubiquitin fusion degradation protein UFD1 N-terminal subdomain 2 domain-containing protein</fullName>
    </recommendedName>
</protein>
<gene>
    <name evidence="3" type="ORF">ACHAWU_001741</name>
</gene>
<feature type="signal peptide" evidence="1">
    <location>
        <begin position="1"/>
        <end position="26"/>
    </location>
</feature>
<proteinExistence type="predicted"/>
<dbReference type="Gene3D" id="3.10.330.10">
    <property type="match status" value="1"/>
</dbReference>
<dbReference type="PANTHER" id="PTHR12555">
    <property type="entry name" value="UBIQUITIN FUSION DEGRADATON PROTEIN 1"/>
    <property type="match status" value="1"/>
</dbReference>
<dbReference type="Pfam" id="PF24842">
    <property type="entry name" value="UFD1_N2"/>
    <property type="match status" value="1"/>
</dbReference>
<evidence type="ECO:0000313" key="3">
    <source>
        <dbReference type="EMBL" id="KAL3760231.1"/>
    </source>
</evidence>
<evidence type="ECO:0000256" key="1">
    <source>
        <dbReference type="SAM" id="SignalP"/>
    </source>
</evidence>
<dbReference type="InterPro" id="IPR042299">
    <property type="entry name" value="Ufd1-like_Nn"/>
</dbReference>
<feature type="chain" id="PRO_5044877859" description="Ubiquitin fusion degradation protein UFD1 N-terminal subdomain 2 domain-containing protein" evidence="1">
    <location>
        <begin position="27"/>
        <end position="372"/>
    </location>
</feature>